<dbReference type="InterPro" id="IPR036922">
    <property type="entry name" value="Rieske_2Fe-2S_sf"/>
</dbReference>
<evidence type="ECO:0000256" key="2">
    <source>
        <dbReference type="ARBA" id="ARBA00002149"/>
    </source>
</evidence>
<dbReference type="PANTHER" id="PTHR43756">
    <property type="entry name" value="CHOLINE MONOOXYGENASE, CHLOROPLASTIC"/>
    <property type="match status" value="1"/>
</dbReference>
<dbReference type="EC" id="1.14.15.7" evidence="5"/>
<evidence type="ECO:0000256" key="12">
    <source>
        <dbReference type="ARBA" id="ARBA00049097"/>
    </source>
</evidence>
<dbReference type="InterPro" id="IPR017941">
    <property type="entry name" value="Rieske_2Fe-2S"/>
</dbReference>
<protein>
    <recommendedName>
        <fullName evidence="6">Choline monooxygenase, chloroplastic</fullName>
        <ecNumber evidence="5">1.14.15.7</ecNumber>
    </recommendedName>
</protein>
<comment type="similarity">
    <text evidence="4">Belongs to the choline monooxygenase family.</text>
</comment>
<sequence>MAVLNYLGFGGPAPTVKPSSETPIRALPASWYTSEDMYQLERRAIFSRRWMLTTHKSRFGQAGDYLKFDVAAYEFVLCRDRKGQVNGFHNVCRHRAFPVVQGQEGSAKIFACKYHGWSYGLDGKLAKAPKYDELESFDKSQNGLFPIHVRVDASGFIWVNLDSNETPEVPWEEDFDGVDTQERYHVYKFDDYVLDHEYKLDGAYNWKILADNFNECYHCPTAHPDIPTLADIETHDVSGVDGYIKHQSVPSEEQKKLGMAIASTYFFPNVSISVLPHFLMLQRFLPNGPKSSSMHYQIYRNKHSSDEDFQRIHKLYAKVVSEDKILCELSQKNLNAGVFVNGQMHPRLEKGPLYFQQRAREAIRDHVEREKAEKREIWPAQQNLPADASVSKEDVELCSGLSCQPDQNILAWQEIQRM</sequence>
<proteinExistence type="inferred from homology"/>
<dbReference type="CDD" id="cd03469">
    <property type="entry name" value="Rieske_RO_Alpha_N"/>
    <property type="match status" value="1"/>
</dbReference>
<dbReference type="GO" id="GO:0051537">
    <property type="term" value="F:2 iron, 2 sulfur cluster binding"/>
    <property type="evidence" value="ECO:0007669"/>
    <property type="project" value="UniProtKB-KW"/>
</dbReference>
<gene>
    <name evidence="14" type="ORF">EDD36DRAFT_416237</name>
</gene>
<evidence type="ECO:0000256" key="1">
    <source>
        <dbReference type="ARBA" id="ARBA00001962"/>
    </source>
</evidence>
<dbReference type="Gene3D" id="2.102.10.10">
    <property type="entry name" value="Rieske [2Fe-2S] iron-sulphur domain"/>
    <property type="match status" value="1"/>
</dbReference>
<accession>A0AAN6IEQ0</accession>
<evidence type="ECO:0000313" key="14">
    <source>
        <dbReference type="EMBL" id="KAI1614693.1"/>
    </source>
</evidence>
<evidence type="ECO:0000256" key="11">
    <source>
        <dbReference type="ARBA" id="ARBA00023014"/>
    </source>
</evidence>
<comment type="caution">
    <text evidence="14">The sequence shown here is derived from an EMBL/GenBank/DDBJ whole genome shotgun (WGS) entry which is preliminary data.</text>
</comment>
<evidence type="ECO:0000256" key="6">
    <source>
        <dbReference type="ARBA" id="ARBA00014931"/>
    </source>
</evidence>
<evidence type="ECO:0000256" key="3">
    <source>
        <dbReference type="ARBA" id="ARBA00004866"/>
    </source>
</evidence>
<dbReference type="SUPFAM" id="SSF55961">
    <property type="entry name" value="Bet v1-like"/>
    <property type="match status" value="1"/>
</dbReference>
<evidence type="ECO:0000256" key="5">
    <source>
        <dbReference type="ARBA" id="ARBA00012763"/>
    </source>
</evidence>
<keyword evidence="10" id="KW-0408">Iron</keyword>
<dbReference type="PRINTS" id="PR00090">
    <property type="entry name" value="RNGDIOXGNASE"/>
</dbReference>
<comment type="cofactor">
    <cofactor evidence="1">
        <name>Fe cation</name>
        <dbReference type="ChEBI" id="CHEBI:24875"/>
    </cofactor>
</comment>
<dbReference type="PANTHER" id="PTHR43756:SF5">
    <property type="entry name" value="CHOLINE MONOOXYGENASE, CHLOROPLASTIC"/>
    <property type="match status" value="1"/>
</dbReference>
<dbReference type="InterPro" id="IPR001663">
    <property type="entry name" value="Rng_hydr_dOase-A"/>
</dbReference>
<dbReference type="AlphaFoldDB" id="A0AAN6IEQ0"/>
<dbReference type="Pfam" id="PF00848">
    <property type="entry name" value="Ring_hydroxyl_A"/>
    <property type="match status" value="1"/>
</dbReference>
<reference evidence="14" key="1">
    <citation type="journal article" date="2022" name="bioRxiv">
        <title>Deciphering the potential niche of two novel black yeast fungi from a biological soil crust based on their genomes, phenotypes, and melanin regulation.</title>
        <authorList>
            <consortium name="DOE Joint Genome Institute"/>
            <person name="Carr E.C."/>
            <person name="Barton Q."/>
            <person name="Grambo S."/>
            <person name="Sullivan M."/>
            <person name="Renfro C.M."/>
            <person name="Kuo A."/>
            <person name="Pangilinan J."/>
            <person name="Lipzen A."/>
            <person name="Keymanesh K."/>
            <person name="Savage E."/>
            <person name="Barry K."/>
            <person name="Grigoriev I.V."/>
            <person name="Riekhof W.R."/>
            <person name="Harris S.S."/>
        </authorList>
    </citation>
    <scope>NUCLEOTIDE SEQUENCE</scope>
    <source>
        <strain evidence="14">JF 03-4F</strain>
    </source>
</reference>
<keyword evidence="8" id="KW-0479">Metal-binding</keyword>
<evidence type="ECO:0000256" key="8">
    <source>
        <dbReference type="ARBA" id="ARBA00022723"/>
    </source>
</evidence>
<dbReference type="EMBL" id="MU404352">
    <property type="protein sequence ID" value="KAI1614693.1"/>
    <property type="molecule type" value="Genomic_DNA"/>
</dbReference>
<dbReference type="Pfam" id="PF00355">
    <property type="entry name" value="Rieske"/>
    <property type="match status" value="1"/>
</dbReference>
<dbReference type="PROSITE" id="PS51296">
    <property type="entry name" value="RIESKE"/>
    <property type="match status" value="1"/>
</dbReference>
<evidence type="ECO:0000256" key="4">
    <source>
        <dbReference type="ARBA" id="ARBA00010848"/>
    </source>
</evidence>
<organism evidence="14 15">
    <name type="scientific">Exophiala viscosa</name>
    <dbReference type="NCBI Taxonomy" id="2486360"/>
    <lineage>
        <taxon>Eukaryota</taxon>
        <taxon>Fungi</taxon>
        <taxon>Dikarya</taxon>
        <taxon>Ascomycota</taxon>
        <taxon>Pezizomycotina</taxon>
        <taxon>Eurotiomycetes</taxon>
        <taxon>Chaetothyriomycetidae</taxon>
        <taxon>Chaetothyriales</taxon>
        <taxon>Herpotrichiellaceae</taxon>
        <taxon>Exophiala</taxon>
    </lineage>
</organism>
<comment type="catalytic activity">
    <reaction evidence="12">
        <text>choline + 2 reduced [2Fe-2S]-[ferredoxin] + O2 + 2 H(+) = betaine aldehyde hydrate + 2 oxidized [2Fe-2S]-[ferredoxin] + H2O</text>
        <dbReference type="Rhea" id="RHEA:17769"/>
        <dbReference type="Rhea" id="RHEA-COMP:10000"/>
        <dbReference type="Rhea" id="RHEA-COMP:10001"/>
        <dbReference type="ChEBI" id="CHEBI:15354"/>
        <dbReference type="ChEBI" id="CHEBI:15377"/>
        <dbReference type="ChEBI" id="CHEBI:15378"/>
        <dbReference type="ChEBI" id="CHEBI:15379"/>
        <dbReference type="ChEBI" id="CHEBI:15870"/>
        <dbReference type="ChEBI" id="CHEBI:33737"/>
        <dbReference type="ChEBI" id="CHEBI:33738"/>
        <dbReference type="EC" id="1.14.15.7"/>
    </reaction>
</comment>
<evidence type="ECO:0000256" key="9">
    <source>
        <dbReference type="ARBA" id="ARBA00023002"/>
    </source>
</evidence>
<dbReference type="Proteomes" id="UP001203852">
    <property type="component" value="Unassembled WGS sequence"/>
</dbReference>
<feature type="domain" description="Rieske" evidence="13">
    <location>
        <begin position="63"/>
        <end position="137"/>
    </location>
</feature>
<name>A0AAN6IEQ0_9EURO</name>
<dbReference type="GO" id="GO:0019133">
    <property type="term" value="F:choline monooxygenase activity"/>
    <property type="evidence" value="ECO:0007669"/>
    <property type="project" value="UniProtKB-EC"/>
</dbReference>
<dbReference type="SUPFAM" id="SSF50022">
    <property type="entry name" value="ISP domain"/>
    <property type="match status" value="1"/>
</dbReference>
<evidence type="ECO:0000256" key="10">
    <source>
        <dbReference type="ARBA" id="ARBA00023004"/>
    </source>
</evidence>
<comment type="pathway">
    <text evidence="3">Amine and polyamine biosynthesis; betaine biosynthesis via choline pathway; betaine aldehyde from choline (monooxygenase route): step 1/1.</text>
</comment>
<comment type="function">
    <text evidence="2">Catalyzes the first step of the osmoprotectant glycine betaine synthesis.</text>
</comment>
<dbReference type="CDD" id="cd00680">
    <property type="entry name" value="RHO_alpha_C"/>
    <property type="match status" value="1"/>
</dbReference>
<dbReference type="GO" id="GO:0005506">
    <property type="term" value="F:iron ion binding"/>
    <property type="evidence" value="ECO:0007669"/>
    <property type="project" value="InterPro"/>
</dbReference>
<dbReference type="Gene3D" id="3.90.380.10">
    <property type="entry name" value="Naphthalene 1,2-dioxygenase Alpha Subunit, Chain A, domain 1"/>
    <property type="match status" value="2"/>
</dbReference>
<dbReference type="InterPro" id="IPR015879">
    <property type="entry name" value="Ring_hydroxy_dOase_asu_C_dom"/>
</dbReference>
<evidence type="ECO:0000256" key="7">
    <source>
        <dbReference type="ARBA" id="ARBA00022714"/>
    </source>
</evidence>
<evidence type="ECO:0000313" key="15">
    <source>
        <dbReference type="Proteomes" id="UP001203852"/>
    </source>
</evidence>
<evidence type="ECO:0000259" key="13">
    <source>
        <dbReference type="PROSITE" id="PS51296"/>
    </source>
</evidence>
<keyword evidence="9" id="KW-0560">Oxidoreductase</keyword>
<keyword evidence="11" id="KW-0411">Iron-sulfur</keyword>
<keyword evidence="7" id="KW-0001">2Fe-2S</keyword>
<keyword evidence="15" id="KW-1185">Reference proteome</keyword>